<evidence type="ECO:0000313" key="5">
    <source>
        <dbReference type="EMBL" id="MET4576243.1"/>
    </source>
</evidence>
<comment type="cofactor">
    <cofactor evidence="1">
        <name>Mg(2+)</name>
        <dbReference type="ChEBI" id="CHEBI:18420"/>
    </cofactor>
</comment>
<feature type="domain" description="HpcH/HpaI aldolase/citrate lyase" evidence="4">
    <location>
        <begin position="4"/>
        <end position="226"/>
    </location>
</feature>
<evidence type="ECO:0000259" key="4">
    <source>
        <dbReference type="Pfam" id="PF03328"/>
    </source>
</evidence>
<dbReference type="EC" id="4.1.3.34" evidence="5"/>
<keyword evidence="3" id="KW-0460">Magnesium</keyword>
<dbReference type="Proteomes" id="UP001549320">
    <property type="component" value="Unassembled WGS sequence"/>
</dbReference>
<evidence type="ECO:0000256" key="1">
    <source>
        <dbReference type="ARBA" id="ARBA00001946"/>
    </source>
</evidence>
<dbReference type="InterPro" id="IPR011206">
    <property type="entry name" value="Citrate_lyase_beta/mcl1/mcl2"/>
</dbReference>
<evidence type="ECO:0000313" key="6">
    <source>
        <dbReference type="Proteomes" id="UP001549320"/>
    </source>
</evidence>
<dbReference type="EMBL" id="JBEPSH010000002">
    <property type="protein sequence ID" value="MET4576243.1"/>
    <property type="molecule type" value="Genomic_DNA"/>
</dbReference>
<accession>A0ABV2Q5X2</accession>
<comment type="caution">
    <text evidence="5">The sequence shown here is derived from an EMBL/GenBank/DDBJ whole genome shotgun (WGS) entry which is preliminary data.</text>
</comment>
<gene>
    <name evidence="5" type="ORF">ABIE13_001343</name>
</gene>
<evidence type="ECO:0000256" key="3">
    <source>
        <dbReference type="ARBA" id="ARBA00022842"/>
    </source>
</evidence>
<dbReference type="Gene3D" id="3.20.20.60">
    <property type="entry name" value="Phosphoenolpyruvate-binding domains"/>
    <property type="match status" value="1"/>
</dbReference>
<keyword evidence="6" id="KW-1185">Reference proteome</keyword>
<dbReference type="InterPro" id="IPR040442">
    <property type="entry name" value="Pyrv_kinase-like_dom_sf"/>
</dbReference>
<dbReference type="InterPro" id="IPR015813">
    <property type="entry name" value="Pyrv/PenolPyrv_kinase-like_dom"/>
</dbReference>
<dbReference type="Pfam" id="PF03328">
    <property type="entry name" value="HpcH_HpaI"/>
    <property type="match status" value="1"/>
</dbReference>
<dbReference type="InterPro" id="IPR005000">
    <property type="entry name" value="Aldolase/citrate-lyase_domain"/>
</dbReference>
<name>A0ABV2Q5X2_9BURK</name>
<protein>
    <submittedName>
        <fullName evidence="5">Citrate lyase subunit beta/citryl-CoA lyase</fullName>
        <ecNumber evidence="5">4.1.3.34</ecNumber>
    </submittedName>
</protein>
<keyword evidence="2" id="KW-0479">Metal-binding</keyword>
<reference evidence="5 6" key="1">
    <citation type="submission" date="2024-06" db="EMBL/GenBank/DDBJ databases">
        <title>Sorghum-associated microbial communities from plants grown in Nebraska, USA.</title>
        <authorList>
            <person name="Schachtman D."/>
        </authorList>
    </citation>
    <scope>NUCLEOTIDE SEQUENCE [LARGE SCALE GENOMIC DNA]</scope>
    <source>
        <strain evidence="5 6">2709</strain>
    </source>
</reference>
<proteinExistence type="predicted"/>
<dbReference type="GO" id="GO:0008816">
    <property type="term" value="F:citryl-CoA lyase activity"/>
    <property type="evidence" value="ECO:0007669"/>
    <property type="project" value="UniProtKB-EC"/>
</dbReference>
<evidence type="ECO:0000256" key="2">
    <source>
        <dbReference type="ARBA" id="ARBA00022723"/>
    </source>
</evidence>
<sequence length="285" mass="30267">MSSSLLFVPGTDAGKFGKALASKASALILDLEDSVRPAEKGAARAQVADWVAQARPEQPLWVRVNPESSGLLLEDLAAIVKTRPFGIVLPKCCGRDSLQPVVHYLDAFEAAANIERGSTRILAIVTETAASMFRLGEFAGATPRLWGITWGAEDLGADVGSLENADDAGYTEPFRLARSLCLFGAASAGVHAIDTVCVALRDDERILQESRLAFRDGFTGKLAIHPAQLKPIHAGFVASAKQQDWAARVVAGFEGSPAQGALQLDGKMLDQPHLRLARRILGGAS</sequence>
<organism evidence="5 6">
    <name type="scientific">Ottowia thiooxydans</name>
    <dbReference type="NCBI Taxonomy" id="219182"/>
    <lineage>
        <taxon>Bacteria</taxon>
        <taxon>Pseudomonadati</taxon>
        <taxon>Pseudomonadota</taxon>
        <taxon>Betaproteobacteria</taxon>
        <taxon>Burkholderiales</taxon>
        <taxon>Comamonadaceae</taxon>
        <taxon>Ottowia</taxon>
    </lineage>
</organism>
<dbReference type="SUPFAM" id="SSF51621">
    <property type="entry name" value="Phosphoenolpyruvate/pyruvate domain"/>
    <property type="match status" value="1"/>
</dbReference>
<dbReference type="PANTHER" id="PTHR32308:SF0">
    <property type="entry name" value="HPCH_HPAI ALDOLASE_CITRATE LYASE DOMAIN-CONTAINING PROTEIN"/>
    <property type="match status" value="1"/>
</dbReference>
<dbReference type="PANTHER" id="PTHR32308">
    <property type="entry name" value="LYASE BETA SUBUNIT, PUTATIVE (AFU_ORTHOLOGUE AFUA_4G13030)-RELATED"/>
    <property type="match status" value="1"/>
</dbReference>
<dbReference type="RefSeq" id="WP_354442215.1">
    <property type="nucleotide sequence ID" value="NZ_JBEPSH010000002.1"/>
</dbReference>
<keyword evidence="5" id="KW-0456">Lyase</keyword>
<dbReference type="PIRSF" id="PIRSF015582">
    <property type="entry name" value="Cit_lyase_B"/>
    <property type="match status" value="1"/>
</dbReference>